<dbReference type="InterPro" id="IPR000873">
    <property type="entry name" value="AMP-dep_synth/lig_dom"/>
</dbReference>
<dbReference type="Pfam" id="PF00501">
    <property type="entry name" value="AMP-binding"/>
    <property type="match status" value="1"/>
</dbReference>
<dbReference type="OrthoDB" id="35688at2157"/>
<comment type="caution">
    <text evidence="7">The sequence shown here is derived from an EMBL/GenBank/DDBJ whole genome shotgun (WGS) entry which is preliminary data.</text>
</comment>
<evidence type="ECO:0000313" key="8">
    <source>
        <dbReference type="EMBL" id="KQB35262.1"/>
    </source>
</evidence>
<protein>
    <recommendedName>
        <fullName evidence="11">Long-chain fatty acid--CoA ligase</fullName>
    </recommendedName>
</protein>
<evidence type="ECO:0000313" key="9">
    <source>
        <dbReference type="Proteomes" id="UP000050320"/>
    </source>
</evidence>
<dbReference type="Gene3D" id="3.40.50.12780">
    <property type="entry name" value="N-terminal domain of ligase-like"/>
    <property type="match status" value="1"/>
</dbReference>
<dbReference type="GO" id="GO:0006631">
    <property type="term" value="P:fatty acid metabolic process"/>
    <property type="evidence" value="ECO:0007669"/>
    <property type="project" value="UniProtKB-KW"/>
</dbReference>
<dbReference type="RefSeq" id="WP_048102410.1">
    <property type="nucleotide sequence ID" value="NZ_JBBYJF010000002.1"/>
</dbReference>
<evidence type="ECO:0000259" key="6">
    <source>
        <dbReference type="Pfam" id="PF13193"/>
    </source>
</evidence>
<evidence type="ECO:0000259" key="5">
    <source>
        <dbReference type="Pfam" id="PF00501"/>
    </source>
</evidence>
<proteinExistence type="inferred from homology"/>
<dbReference type="PANTHER" id="PTHR43859:SF4">
    <property type="entry name" value="BUTANOATE--COA LIGASE AAE1-RELATED"/>
    <property type="match status" value="1"/>
</dbReference>
<name>A0A0P9H0S9_9ARCH</name>
<evidence type="ECO:0000256" key="1">
    <source>
        <dbReference type="ARBA" id="ARBA00006432"/>
    </source>
</evidence>
<reference evidence="8 9" key="2">
    <citation type="submission" date="2015-09" db="EMBL/GenBank/DDBJ databases">
        <title>Heavy metals and arsenic resistance mechanisms in polyextremophilic archaea of the family Ferroplasmaceae.</title>
        <authorList>
            <person name="Bulaev A.G."/>
            <person name="Kanygina A.V."/>
        </authorList>
    </citation>
    <scope>NUCLEOTIDE SEQUENCE [LARGE SCALE GENOMIC DNA]</scope>
    <source>
        <strain evidence="8 9">VT</strain>
    </source>
</reference>
<dbReference type="InterPro" id="IPR025110">
    <property type="entry name" value="AMP-bd_C"/>
</dbReference>
<reference evidence="7 10" key="1">
    <citation type="submission" date="2015-09" db="EMBL/GenBank/DDBJ databases">
        <title>Draft genome sequence of Acidiplasma aeolicum DSM 18409.</title>
        <authorList>
            <person name="Hemp J."/>
        </authorList>
    </citation>
    <scope>NUCLEOTIDE SEQUENCE [LARGE SCALE GENOMIC DNA]</scope>
    <source>
        <strain evidence="7 10">V</strain>
    </source>
</reference>
<dbReference type="InterPro" id="IPR045851">
    <property type="entry name" value="AMP-bd_C_sf"/>
</dbReference>
<keyword evidence="9" id="KW-1185">Reference proteome</keyword>
<evidence type="ECO:0000256" key="4">
    <source>
        <dbReference type="ARBA" id="ARBA00023098"/>
    </source>
</evidence>
<sequence>MDGTIGNFQLNINHIFNRMETYFGKSVVYYRENSEIKKITFRELSERIRKTANYLIKTGIGPDDTVATLSWNTIRHLELYFAVPLIGAVLNTINIKYHRDVIKNMIRENNAKLIFYEGIPEDILEGINIRSVKMDQAFDDNIYSSEIEKNFPDNNEKNAAIICYTSGTTGNPKGVVYTHRSIFIHSLSLLGHDSIALSRQDTSLVMVPMYHISGWDIPFAAALTGSNLALPGVHPDPPDIVNMISSCRVNKAFAAPAVWTSIIEYSISNETGLEPLKYAGIGGAEPSDYIIKTLMESGIETWHLWGMTETEAIATISKPETGNVHNQGIPMPAFEINAVDEKNNKLPWDGKSTGELLVRGAYATSGYFHTDSTDKIVYMDGKTWIRTGDIVKINPDGSIKIVDRDKDLIKSGGEWISSIDLENTIMEHPGVLEAAVIAKKDDRWGERPLALVVKKASYRKKLDKNSLREYLISLDRFPKWWIPDDFYFVDEIPKTGTGKFDKKLLRSKYSK</sequence>
<dbReference type="PROSITE" id="PS00455">
    <property type="entry name" value="AMP_BINDING"/>
    <property type="match status" value="1"/>
</dbReference>
<dbReference type="EMBL" id="LJCQ01000023">
    <property type="protein sequence ID" value="KPV47628.1"/>
    <property type="molecule type" value="Genomic_DNA"/>
</dbReference>
<feature type="domain" description="AMP-dependent synthetase/ligase" evidence="5">
    <location>
        <begin position="25"/>
        <end position="368"/>
    </location>
</feature>
<accession>A0A0P9H0S9</accession>
<keyword evidence="4" id="KW-0443">Lipid metabolism</keyword>
<dbReference type="FunFam" id="3.30.300.30:FF:000008">
    <property type="entry name" value="2,3-dihydroxybenzoate-AMP ligase"/>
    <property type="match status" value="1"/>
</dbReference>
<keyword evidence="2" id="KW-0436">Ligase</keyword>
<dbReference type="Gene3D" id="3.30.300.30">
    <property type="match status" value="1"/>
</dbReference>
<dbReference type="SUPFAM" id="SSF56801">
    <property type="entry name" value="Acetyl-CoA synthetase-like"/>
    <property type="match status" value="1"/>
</dbReference>
<feature type="domain" description="AMP-binding enzyme C-terminal" evidence="6">
    <location>
        <begin position="421"/>
        <end position="499"/>
    </location>
</feature>
<dbReference type="GO" id="GO:0016874">
    <property type="term" value="F:ligase activity"/>
    <property type="evidence" value="ECO:0007669"/>
    <property type="project" value="UniProtKB-KW"/>
</dbReference>
<evidence type="ECO:0000256" key="3">
    <source>
        <dbReference type="ARBA" id="ARBA00022832"/>
    </source>
</evidence>
<dbReference type="AlphaFoldDB" id="A0A0P9H0S9"/>
<organism evidence="7 10">
    <name type="scientific">Acidiplasma aeolicum</name>
    <dbReference type="NCBI Taxonomy" id="507754"/>
    <lineage>
        <taxon>Archaea</taxon>
        <taxon>Methanobacteriati</taxon>
        <taxon>Thermoplasmatota</taxon>
        <taxon>Thermoplasmata</taxon>
        <taxon>Thermoplasmatales</taxon>
        <taxon>Ferroplasmaceae</taxon>
        <taxon>Acidiplasma</taxon>
    </lineage>
</organism>
<dbReference type="GeneID" id="84221314"/>
<evidence type="ECO:0000313" key="7">
    <source>
        <dbReference type="EMBL" id="KPV47628.1"/>
    </source>
</evidence>
<dbReference type="Proteomes" id="UP000050515">
    <property type="component" value="Unassembled WGS sequence"/>
</dbReference>
<gene>
    <name evidence="8" type="ORF">AOG54_03190</name>
    <name evidence="7" type="ORF">SE19_00255</name>
</gene>
<keyword evidence="3" id="KW-0276">Fatty acid metabolism</keyword>
<dbReference type="PANTHER" id="PTHR43859">
    <property type="entry name" value="ACYL-ACTIVATING ENZYME"/>
    <property type="match status" value="1"/>
</dbReference>
<evidence type="ECO:0008006" key="11">
    <source>
        <dbReference type="Google" id="ProtNLM"/>
    </source>
</evidence>
<evidence type="ECO:0000256" key="2">
    <source>
        <dbReference type="ARBA" id="ARBA00022598"/>
    </source>
</evidence>
<dbReference type="EMBL" id="LKBG01000156">
    <property type="protein sequence ID" value="KQB35262.1"/>
    <property type="molecule type" value="Genomic_DNA"/>
</dbReference>
<evidence type="ECO:0000313" key="10">
    <source>
        <dbReference type="Proteomes" id="UP000050515"/>
    </source>
</evidence>
<dbReference type="PATRIC" id="fig|507754.4.peg.459"/>
<dbReference type="Proteomes" id="UP000050320">
    <property type="component" value="Unassembled WGS sequence"/>
</dbReference>
<comment type="similarity">
    <text evidence="1">Belongs to the ATP-dependent AMP-binding enzyme family.</text>
</comment>
<dbReference type="InterPro" id="IPR042099">
    <property type="entry name" value="ANL_N_sf"/>
</dbReference>
<dbReference type="InterPro" id="IPR020845">
    <property type="entry name" value="AMP-binding_CS"/>
</dbReference>
<dbReference type="Pfam" id="PF13193">
    <property type="entry name" value="AMP-binding_C"/>
    <property type="match status" value="1"/>
</dbReference>